<gene>
    <name evidence="1" type="ORF">ABJ384_04435</name>
</gene>
<reference evidence="1" key="1">
    <citation type="submission" date="2024-06" db="EMBL/GenBank/DDBJ databases">
        <authorList>
            <person name="Song Z."/>
        </authorList>
    </citation>
    <scope>NUCLEOTIDE SEQUENCE</scope>
    <source>
        <strain evidence="1">A1-4-2</strain>
    </source>
</reference>
<dbReference type="EMBL" id="CP157981">
    <property type="protein sequence ID" value="XBU16427.1"/>
    <property type="molecule type" value="Genomic_DNA"/>
</dbReference>
<evidence type="ECO:0000313" key="1">
    <source>
        <dbReference type="EMBL" id="XBU16427.1"/>
    </source>
</evidence>
<name>A0AAU7SZ32_9GAMM</name>
<sequence>MKKKFIYLTDSQLDEFRVEKLLSDPLYRKYLKKQNLKGMAKIEKKVEETIKKTIVKEKTQTEEIFRKSIIKQVDKKITTLKTILLMQRSPEWADLYVWLRKFHQWSVEPCLSKDLLKDGAQLYLYGGPDDDGLLAAEHFEFMKKIYHTIQYGSYELFLTSEVSDIDFDKGNTRINEIVDSFYKQLDKNDLLKQRFIDFIQQFDLHGFMCTPDIETFFLDWWDYSQFLIKIKRTGLNTFGDMESTLLRQLRHFSSNVDSLNLLPRVYHRHLNLALDAHHQNNQEFEDLCLTLDLPVRSEVPIEAVVNEYLHALNYYFAKYAEDNFSFQKRAIEVNAFQRQFQSMFHTTLKSIDETDLNIAVVEVLYLKWSYERENEYDVLEFLKELIVLLETKSTRVIENNFTNSKKWSYSTKTKKWTLDKKIKKLTKKDKAKIKIKLIKKITKIDREIHPIKFSLNKPNLLPKGFLYEISAGALRKKLERSHEVFTTN</sequence>
<accession>A0AAU7SZ32</accession>
<organism evidence="1">
    <name type="scientific">Acinetobacter sp. A1-4-2</name>
    <dbReference type="NCBI Taxonomy" id="3156489"/>
    <lineage>
        <taxon>Bacteria</taxon>
        <taxon>Pseudomonadati</taxon>
        <taxon>Pseudomonadota</taxon>
        <taxon>Gammaproteobacteria</taxon>
        <taxon>Moraxellales</taxon>
        <taxon>Moraxellaceae</taxon>
        <taxon>Acinetobacter</taxon>
    </lineage>
</organism>
<protein>
    <submittedName>
        <fullName evidence="1">Uncharacterized protein</fullName>
    </submittedName>
</protein>
<dbReference type="AlphaFoldDB" id="A0AAU7SZ32"/>
<dbReference type="RefSeq" id="WP_349929076.1">
    <property type="nucleotide sequence ID" value="NZ_CP157981.1"/>
</dbReference>
<proteinExistence type="predicted"/>